<evidence type="ECO:0000256" key="1">
    <source>
        <dbReference type="SAM" id="Phobius"/>
    </source>
</evidence>
<evidence type="ECO:0000313" key="2">
    <source>
        <dbReference type="EMBL" id="CQR24575.1"/>
    </source>
</evidence>
<dbReference type="STRING" id="1608583.BN1356_00919"/>
<protein>
    <submittedName>
        <fullName evidence="2">Uncharacterized protein</fullName>
    </submittedName>
</protein>
<sequence>MHYDEELNSLQHTFNVFIILCLLWIPYLAFLVYWMSTDITFFSQLFLIIFIIPAFFQPVFWYLMLGCFLWVIIGMYRKKWEQMLDPKY</sequence>
<organism evidence="2 3">
    <name type="scientific">Streptococcus varani</name>
    <dbReference type="NCBI Taxonomy" id="1608583"/>
    <lineage>
        <taxon>Bacteria</taxon>
        <taxon>Bacillati</taxon>
        <taxon>Bacillota</taxon>
        <taxon>Bacilli</taxon>
        <taxon>Lactobacillales</taxon>
        <taxon>Streptococcaceae</taxon>
        <taxon>Streptococcus</taxon>
    </lineage>
</organism>
<keyword evidence="1" id="KW-1133">Transmembrane helix</keyword>
<gene>
    <name evidence="2" type="ORF">BN1356_00919</name>
</gene>
<keyword evidence="1" id="KW-0472">Membrane</keyword>
<keyword evidence="1" id="KW-0812">Transmembrane</keyword>
<dbReference type="EMBL" id="CTEN01000002">
    <property type="protein sequence ID" value="CQR24575.1"/>
    <property type="molecule type" value="Genomic_DNA"/>
</dbReference>
<accession>A0A0E4H462</accession>
<proteinExistence type="predicted"/>
<dbReference type="AlphaFoldDB" id="A0A0E4H462"/>
<dbReference type="Proteomes" id="UP000198604">
    <property type="component" value="Unassembled WGS sequence"/>
</dbReference>
<feature type="transmembrane region" description="Helical" evidence="1">
    <location>
        <begin position="12"/>
        <end position="34"/>
    </location>
</feature>
<name>A0A0E4H462_9STRE</name>
<evidence type="ECO:0000313" key="3">
    <source>
        <dbReference type="Proteomes" id="UP000198604"/>
    </source>
</evidence>
<reference evidence="3" key="1">
    <citation type="submission" date="2015-03" db="EMBL/GenBank/DDBJ databases">
        <authorList>
            <person name="Urmite Genomes"/>
        </authorList>
    </citation>
    <scope>NUCLEOTIDE SEQUENCE [LARGE SCALE GENOMIC DNA]</scope>
    <source>
        <strain evidence="3">FF10</strain>
    </source>
</reference>
<feature type="transmembrane region" description="Helical" evidence="1">
    <location>
        <begin position="46"/>
        <end position="73"/>
    </location>
</feature>
<keyword evidence="3" id="KW-1185">Reference proteome</keyword>